<gene>
    <name evidence="2" type="ordered locus">Palpr_1113</name>
</gene>
<keyword evidence="3" id="KW-1185">Reference proteome</keyword>
<organism evidence="2 3">
    <name type="scientific">Paludibacter propionicigenes (strain DSM 17365 / JCM 13257 / WB4)</name>
    <dbReference type="NCBI Taxonomy" id="694427"/>
    <lineage>
        <taxon>Bacteria</taxon>
        <taxon>Pseudomonadati</taxon>
        <taxon>Bacteroidota</taxon>
        <taxon>Bacteroidia</taxon>
        <taxon>Bacteroidales</taxon>
        <taxon>Paludibacteraceae</taxon>
        <taxon>Paludibacter</taxon>
    </lineage>
</organism>
<feature type="transmembrane region" description="Helical" evidence="1">
    <location>
        <begin position="57"/>
        <end position="80"/>
    </location>
</feature>
<accession>E4T3G7</accession>
<name>E4T3G7_PALPW</name>
<dbReference type="STRING" id="694427.Palpr_1113"/>
<keyword evidence="1" id="KW-0812">Transmembrane</keyword>
<protein>
    <submittedName>
        <fullName evidence="2">Uncharacterized protein</fullName>
    </submittedName>
</protein>
<keyword evidence="1" id="KW-1133">Transmembrane helix</keyword>
<dbReference type="HOGENOM" id="CLU_135015_0_0_10"/>
<evidence type="ECO:0000313" key="2">
    <source>
        <dbReference type="EMBL" id="ADQ79261.1"/>
    </source>
</evidence>
<dbReference type="Proteomes" id="UP000008718">
    <property type="component" value="Chromosome"/>
</dbReference>
<reference evidence="2 3" key="2">
    <citation type="journal article" date="2011" name="Stand. Genomic Sci.">
        <title>Complete genome sequence of Paludibacter propionicigenes type strain (WB4).</title>
        <authorList>
            <person name="Gronow S."/>
            <person name="Munk C."/>
            <person name="Lapidus A."/>
            <person name="Nolan M."/>
            <person name="Lucas S."/>
            <person name="Hammon N."/>
            <person name="Deshpande S."/>
            <person name="Cheng J.F."/>
            <person name="Tapia R."/>
            <person name="Han C."/>
            <person name="Goodwin L."/>
            <person name="Pitluck S."/>
            <person name="Liolios K."/>
            <person name="Ivanova N."/>
            <person name="Mavromatis K."/>
            <person name="Mikhailova N."/>
            <person name="Pati A."/>
            <person name="Chen A."/>
            <person name="Palaniappan K."/>
            <person name="Land M."/>
            <person name="Hauser L."/>
            <person name="Chang Y.J."/>
            <person name="Jeffries C.D."/>
            <person name="Brambilla E."/>
            <person name="Rohde M."/>
            <person name="Goker M."/>
            <person name="Detter J.C."/>
            <person name="Woyke T."/>
            <person name="Bristow J."/>
            <person name="Eisen J.A."/>
            <person name="Markowitz V."/>
            <person name="Hugenholtz P."/>
            <person name="Kyrpides N.C."/>
            <person name="Klenk H.P."/>
        </authorList>
    </citation>
    <scope>NUCLEOTIDE SEQUENCE [LARGE SCALE GENOMIC DNA]</scope>
    <source>
        <strain evidence="3">DSM 17365 / JCM 13257 / WB4</strain>
    </source>
</reference>
<feature type="transmembrane region" description="Helical" evidence="1">
    <location>
        <begin position="28"/>
        <end position="51"/>
    </location>
</feature>
<evidence type="ECO:0000313" key="3">
    <source>
        <dbReference type="Proteomes" id="UP000008718"/>
    </source>
</evidence>
<sequence length="126" mass="13406">MCNRCLLQHIAQQQDYKHYLKTAKTLKIAGWTSFVGVPVLVYGLGMAIGSIDGSSNGGLGVVLMGAGATLTLSSIPLFIVSHHYKKKGNELKKAATLSLGSQQVFVPQGYGFTTKVQPVLSVKIAL</sequence>
<dbReference type="OrthoDB" id="641813at2"/>
<keyword evidence="1" id="KW-0472">Membrane</keyword>
<reference key="1">
    <citation type="submission" date="2010-11" db="EMBL/GenBank/DDBJ databases">
        <title>The complete genome of Paludibacter propionicigenes DSM 17365.</title>
        <authorList>
            <consortium name="US DOE Joint Genome Institute (JGI-PGF)"/>
            <person name="Lucas S."/>
            <person name="Copeland A."/>
            <person name="Lapidus A."/>
            <person name="Bruce D."/>
            <person name="Goodwin L."/>
            <person name="Pitluck S."/>
            <person name="Kyrpides N."/>
            <person name="Mavromatis K."/>
            <person name="Ivanova N."/>
            <person name="Munk A.C."/>
            <person name="Brettin T."/>
            <person name="Detter J.C."/>
            <person name="Han C."/>
            <person name="Tapia R."/>
            <person name="Land M."/>
            <person name="Hauser L."/>
            <person name="Markowitz V."/>
            <person name="Cheng J.-F."/>
            <person name="Hugenholtz P."/>
            <person name="Woyke T."/>
            <person name="Wu D."/>
            <person name="Gronow S."/>
            <person name="Wellnitz S."/>
            <person name="Brambilla E."/>
            <person name="Klenk H.-P."/>
            <person name="Eisen J.A."/>
        </authorList>
    </citation>
    <scope>NUCLEOTIDE SEQUENCE</scope>
    <source>
        <strain>WB4</strain>
    </source>
</reference>
<dbReference type="AlphaFoldDB" id="E4T3G7"/>
<dbReference type="RefSeq" id="WP_013444630.1">
    <property type="nucleotide sequence ID" value="NC_014734.1"/>
</dbReference>
<dbReference type="EMBL" id="CP002345">
    <property type="protein sequence ID" value="ADQ79261.1"/>
    <property type="molecule type" value="Genomic_DNA"/>
</dbReference>
<proteinExistence type="predicted"/>
<evidence type="ECO:0000256" key="1">
    <source>
        <dbReference type="SAM" id="Phobius"/>
    </source>
</evidence>
<dbReference type="eggNOG" id="ENOG5033NXJ">
    <property type="taxonomic scope" value="Bacteria"/>
</dbReference>
<dbReference type="KEGG" id="ppn:Palpr_1113"/>